<comment type="caution">
    <text evidence="1">The sequence shown here is derived from an EMBL/GenBank/DDBJ whole genome shotgun (WGS) entry which is preliminary data.</text>
</comment>
<evidence type="ECO:0000313" key="1">
    <source>
        <dbReference type="EMBL" id="KAH7855896.1"/>
    </source>
</evidence>
<keyword evidence="2" id="KW-1185">Reference proteome</keyword>
<accession>A0ACB7YQI8</accession>
<sequence length="133" mass="15114">MADQYSVQESGTSREMEKFNMVRWKSGKSVNPRMFTLLEMVKELYVKRQEFFKKIFPGLYDDFAKLFERIGGVFSERDGAKARTMTRSLSFGSGCGAKQDDESTLRLERFKVRTLDIGGVQSSGQGDNKSSNP</sequence>
<name>A0ACB7YQI8_9ERIC</name>
<evidence type="ECO:0000313" key="2">
    <source>
        <dbReference type="Proteomes" id="UP000828048"/>
    </source>
</evidence>
<gene>
    <name evidence="1" type="ORF">Vadar_030305</name>
</gene>
<reference evidence="1 2" key="1">
    <citation type="journal article" date="2021" name="Hortic Res">
        <title>High-quality reference genome and annotation aids understanding of berry development for evergreen blueberry (Vaccinium darrowii).</title>
        <authorList>
            <person name="Yu J."/>
            <person name="Hulse-Kemp A.M."/>
            <person name="Babiker E."/>
            <person name="Staton M."/>
        </authorList>
    </citation>
    <scope>NUCLEOTIDE SEQUENCE [LARGE SCALE GENOMIC DNA]</scope>
    <source>
        <strain evidence="2">cv. NJ 8807/NJ 8810</strain>
        <tissue evidence="1">Young leaf</tissue>
    </source>
</reference>
<protein>
    <submittedName>
        <fullName evidence="1">Uncharacterized protein</fullName>
    </submittedName>
</protein>
<organism evidence="1 2">
    <name type="scientific">Vaccinium darrowii</name>
    <dbReference type="NCBI Taxonomy" id="229202"/>
    <lineage>
        <taxon>Eukaryota</taxon>
        <taxon>Viridiplantae</taxon>
        <taxon>Streptophyta</taxon>
        <taxon>Embryophyta</taxon>
        <taxon>Tracheophyta</taxon>
        <taxon>Spermatophyta</taxon>
        <taxon>Magnoliopsida</taxon>
        <taxon>eudicotyledons</taxon>
        <taxon>Gunneridae</taxon>
        <taxon>Pentapetalae</taxon>
        <taxon>asterids</taxon>
        <taxon>Ericales</taxon>
        <taxon>Ericaceae</taxon>
        <taxon>Vaccinioideae</taxon>
        <taxon>Vaccinieae</taxon>
        <taxon>Vaccinium</taxon>
    </lineage>
</organism>
<dbReference type="Proteomes" id="UP000828048">
    <property type="component" value="Chromosome 11"/>
</dbReference>
<dbReference type="EMBL" id="CM037161">
    <property type="protein sequence ID" value="KAH7855896.1"/>
    <property type="molecule type" value="Genomic_DNA"/>
</dbReference>
<proteinExistence type="predicted"/>